<reference evidence="4" key="1">
    <citation type="journal article" date="2014" name="Nat. Commun.">
        <title>The rainbow trout genome provides novel insights into evolution after whole-genome duplication in vertebrates.</title>
        <authorList>
            <person name="Berthelot C."/>
            <person name="Brunet F."/>
            <person name="Chalopin D."/>
            <person name="Juanchich A."/>
            <person name="Bernard M."/>
            <person name="Noel B."/>
            <person name="Bento P."/>
            <person name="Da Silva C."/>
            <person name="Labadie K."/>
            <person name="Alberti A."/>
            <person name="Aury J.M."/>
            <person name="Louis A."/>
            <person name="Dehais P."/>
            <person name="Bardou P."/>
            <person name="Montfort J."/>
            <person name="Klopp C."/>
            <person name="Cabau C."/>
            <person name="Gaspin C."/>
            <person name="Thorgaard G.H."/>
            <person name="Boussaha M."/>
            <person name="Quillet E."/>
            <person name="Guyomard R."/>
            <person name="Galiana D."/>
            <person name="Bobe J."/>
            <person name="Volff J.N."/>
            <person name="Genet C."/>
            <person name="Wincker P."/>
            <person name="Jaillon O."/>
            <person name="Roest Crollius H."/>
            <person name="Guiguen Y."/>
        </authorList>
    </citation>
    <scope>NUCLEOTIDE SEQUENCE [LARGE SCALE GENOMIC DNA]</scope>
</reference>
<evidence type="ECO:0000313" key="5">
    <source>
        <dbReference type="Proteomes" id="UP000193380"/>
    </source>
</evidence>
<accession>A0A060WAW0</accession>
<dbReference type="PaxDb" id="8022-A0A060WAW0"/>
<proteinExistence type="inferred from homology"/>
<organism evidence="4 5">
    <name type="scientific">Oncorhynchus mykiss</name>
    <name type="common">Rainbow trout</name>
    <name type="synonym">Salmo gairdneri</name>
    <dbReference type="NCBI Taxonomy" id="8022"/>
    <lineage>
        <taxon>Eukaryota</taxon>
        <taxon>Metazoa</taxon>
        <taxon>Chordata</taxon>
        <taxon>Craniata</taxon>
        <taxon>Vertebrata</taxon>
        <taxon>Euteleostomi</taxon>
        <taxon>Actinopterygii</taxon>
        <taxon>Neopterygii</taxon>
        <taxon>Teleostei</taxon>
        <taxon>Protacanthopterygii</taxon>
        <taxon>Salmoniformes</taxon>
        <taxon>Salmonidae</taxon>
        <taxon>Salmoninae</taxon>
        <taxon>Oncorhynchus</taxon>
    </lineage>
</organism>
<comment type="similarity">
    <text evidence="1">Belongs to the SHQ1 family.</text>
</comment>
<evidence type="ECO:0000256" key="1">
    <source>
        <dbReference type="ARBA" id="ARBA00005607"/>
    </source>
</evidence>
<dbReference type="Pfam" id="PF04925">
    <property type="entry name" value="SHQ1"/>
    <property type="match status" value="1"/>
</dbReference>
<dbReference type="Proteomes" id="UP000193380">
    <property type="component" value="Unassembled WGS sequence"/>
</dbReference>
<dbReference type="GO" id="GO:0051082">
    <property type="term" value="F:unfolded protein binding"/>
    <property type="evidence" value="ECO:0007669"/>
    <property type="project" value="TreeGrafter"/>
</dbReference>
<feature type="domain" description="Shq1 C-terminal" evidence="3">
    <location>
        <begin position="64"/>
        <end position="106"/>
    </location>
</feature>
<dbReference type="InterPro" id="IPR007009">
    <property type="entry name" value="Shq1_C"/>
</dbReference>
<dbReference type="GO" id="GO:0005737">
    <property type="term" value="C:cytoplasm"/>
    <property type="evidence" value="ECO:0007669"/>
    <property type="project" value="TreeGrafter"/>
</dbReference>
<protein>
    <recommendedName>
        <fullName evidence="2">Protein SHQ1 homolog</fullName>
    </recommendedName>
</protein>
<dbReference type="InterPro" id="IPR039742">
    <property type="entry name" value="Shq1"/>
</dbReference>
<dbReference type="GO" id="GO:0000493">
    <property type="term" value="P:box H/ACA snoRNP assembly"/>
    <property type="evidence" value="ECO:0007669"/>
    <property type="project" value="InterPro"/>
</dbReference>
<dbReference type="PANTHER" id="PTHR12967:SF0">
    <property type="entry name" value="PROTEIN SHQ1 HOMOLOG"/>
    <property type="match status" value="1"/>
</dbReference>
<reference evidence="4" key="2">
    <citation type="submission" date="2014-03" db="EMBL/GenBank/DDBJ databases">
        <authorList>
            <person name="Genoscope - CEA"/>
        </authorList>
    </citation>
    <scope>NUCLEOTIDE SEQUENCE</scope>
</reference>
<evidence type="ECO:0000259" key="3">
    <source>
        <dbReference type="Pfam" id="PF04925"/>
    </source>
</evidence>
<dbReference type="GO" id="GO:0005654">
    <property type="term" value="C:nucleoplasm"/>
    <property type="evidence" value="ECO:0007669"/>
    <property type="project" value="TreeGrafter"/>
</dbReference>
<gene>
    <name evidence="4" type="ORF">GSONMT00065625001</name>
</gene>
<evidence type="ECO:0000256" key="2">
    <source>
        <dbReference type="ARBA" id="ARBA00013750"/>
    </source>
</evidence>
<evidence type="ECO:0000313" key="4">
    <source>
        <dbReference type="EMBL" id="CDQ61685.1"/>
    </source>
</evidence>
<dbReference type="EMBL" id="FR904386">
    <property type="protein sequence ID" value="CDQ61685.1"/>
    <property type="molecule type" value="Genomic_DNA"/>
</dbReference>
<dbReference type="AlphaFoldDB" id="A0A060WAW0"/>
<sequence>MLTLYIHLILYLWYAVINVVTYRYVQLIAEGPGGLREEGVVTRFTGTLPWSLQPCRMQLGSSSQCLLDIHKVFQENEPAYLLNDLYITDYCVLIQRVKSLVQMQTAGSLLELSLVRILPKKSHSLWKRKHLDGQLIINQWWRSELESVSICLLHCSRQGKESTESLVLSRTLSLSLHMLGAAAEQYCQATGKLNQSPLSQSQGDETTERHLSLSAFPSASLPPAVYRR</sequence>
<dbReference type="PANTHER" id="PTHR12967">
    <property type="entry name" value="PROTEIN SHQ1 HOMOLOG"/>
    <property type="match status" value="1"/>
</dbReference>
<name>A0A060WAW0_ONCMY</name>
<dbReference type="STRING" id="8022.A0A060WAW0"/>